<dbReference type="InterPro" id="IPR006691">
    <property type="entry name" value="GyrA/parC_rep"/>
</dbReference>
<name>A0A8A7KF63_9FIRM</name>
<evidence type="ECO:0000313" key="10">
    <source>
        <dbReference type="Proteomes" id="UP000665020"/>
    </source>
</evidence>
<dbReference type="FunFam" id="3.90.199.10:FF:000001">
    <property type="entry name" value="DNA gyrase subunit A"/>
    <property type="match status" value="1"/>
</dbReference>
<dbReference type="Gene3D" id="2.120.10.90">
    <property type="entry name" value="DNA gyrase/topoisomerase IV, subunit A, C-terminal"/>
    <property type="match status" value="1"/>
</dbReference>
<dbReference type="RefSeq" id="WP_230866769.1">
    <property type="nucleotide sequence ID" value="NZ_CP046640.1"/>
</dbReference>
<keyword evidence="10" id="KW-1185">Reference proteome</keyword>
<dbReference type="InterPro" id="IPR035516">
    <property type="entry name" value="Gyrase/topoIV_suA_C"/>
</dbReference>
<dbReference type="KEGG" id="ifn:GM661_10225"/>
<dbReference type="InterPro" id="IPR013757">
    <property type="entry name" value="Topo_IIA_A_a_sf"/>
</dbReference>
<evidence type="ECO:0000256" key="7">
    <source>
        <dbReference type="PROSITE-ProRule" id="PRU01384"/>
    </source>
</evidence>
<dbReference type="Gene3D" id="3.30.1360.40">
    <property type="match status" value="1"/>
</dbReference>
<dbReference type="EC" id="5.6.2.2" evidence="3"/>
<dbReference type="PANTHER" id="PTHR43493">
    <property type="entry name" value="DNA GYRASE/TOPOISOMERASE SUBUNIT A"/>
    <property type="match status" value="1"/>
</dbReference>
<dbReference type="InterPro" id="IPR050220">
    <property type="entry name" value="Type_II_DNA_Topoisomerases"/>
</dbReference>
<dbReference type="GO" id="GO:0005737">
    <property type="term" value="C:cytoplasm"/>
    <property type="evidence" value="ECO:0007669"/>
    <property type="project" value="TreeGrafter"/>
</dbReference>
<keyword evidence="5 7" id="KW-0238">DNA-binding</keyword>
<evidence type="ECO:0000256" key="5">
    <source>
        <dbReference type="ARBA" id="ARBA00023125"/>
    </source>
</evidence>
<dbReference type="GO" id="GO:0034335">
    <property type="term" value="F:DNA negative supercoiling activity"/>
    <property type="evidence" value="ECO:0007669"/>
    <property type="project" value="UniProtKB-ARBA"/>
</dbReference>
<feature type="domain" description="Topo IIA-type catalytic" evidence="8">
    <location>
        <begin position="31"/>
        <end position="496"/>
    </location>
</feature>
<dbReference type="NCBIfam" id="TIGR01063">
    <property type="entry name" value="gyrA"/>
    <property type="match status" value="1"/>
</dbReference>
<comment type="similarity">
    <text evidence="2">Belongs to the type II topoisomerase GyrA/ParC subunit family.</text>
</comment>
<dbReference type="PROSITE" id="PS52040">
    <property type="entry name" value="TOPO_IIA"/>
    <property type="match status" value="1"/>
</dbReference>
<dbReference type="FunFam" id="1.10.268.10:FF:000001">
    <property type="entry name" value="DNA gyrase subunit A"/>
    <property type="match status" value="1"/>
</dbReference>
<reference evidence="9" key="1">
    <citation type="submission" date="2019-12" db="EMBL/GenBank/DDBJ databases">
        <authorList>
            <person name="zhang j."/>
            <person name="sun C.M."/>
        </authorList>
    </citation>
    <scope>NUCLEOTIDE SEQUENCE</scope>
    <source>
        <strain evidence="9">NS-1</strain>
    </source>
</reference>
<dbReference type="CDD" id="cd00187">
    <property type="entry name" value="TOP4c"/>
    <property type="match status" value="1"/>
</dbReference>
<protein>
    <recommendedName>
        <fullName evidence="3">DNA topoisomerase (ATP-hydrolyzing)</fullName>
        <ecNumber evidence="3">5.6.2.2</ecNumber>
    </recommendedName>
</protein>
<dbReference type="NCBIfam" id="NF004044">
    <property type="entry name" value="PRK05561.1"/>
    <property type="match status" value="1"/>
</dbReference>
<organism evidence="9 10">
    <name type="scientific">Iocasia fonsfrigidae</name>
    <dbReference type="NCBI Taxonomy" id="2682810"/>
    <lineage>
        <taxon>Bacteria</taxon>
        <taxon>Bacillati</taxon>
        <taxon>Bacillota</taxon>
        <taxon>Clostridia</taxon>
        <taxon>Halanaerobiales</taxon>
        <taxon>Halanaerobiaceae</taxon>
        <taxon>Iocasia</taxon>
    </lineage>
</organism>
<dbReference type="GO" id="GO:0006265">
    <property type="term" value="P:DNA topological change"/>
    <property type="evidence" value="ECO:0007669"/>
    <property type="project" value="UniProtKB-UniRule"/>
</dbReference>
<dbReference type="SUPFAM" id="SSF56719">
    <property type="entry name" value="Type II DNA topoisomerase"/>
    <property type="match status" value="1"/>
</dbReference>
<evidence type="ECO:0000256" key="1">
    <source>
        <dbReference type="ARBA" id="ARBA00000185"/>
    </source>
</evidence>
<dbReference type="InterPro" id="IPR002205">
    <property type="entry name" value="Topo_IIA_dom_A"/>
</dbReference>
<comment type="catalytic activity">
    <reaction evidence="1 7">
        <text>ATP-dependent breakage, passage and rejoining of double-stranded DNA.</text>
        <dbReference type="EC" id="5.6.2.2"/>
    </reaction>
</comment>
<dbReference type="Gene3D" id="3.90.199.10">
    <property type="entry name" value="Topoisomerase II, domain 5"/>
    <property type="match status" value="1"/>
</dbReference>
<dbReference type="PANTHER" id="PTHR43493:SF9">
    <property type="entry name" value="DNA TOPOISOMERASE 4 SUBUNIT A"/>
    <property type="match status" value="1"/>
</dbReference>
<dbReference type="GO" id="GO:0003677">
    <property type="term" value="F:DNA binding"/>
    <property type="evidence" value="ECO:0007669"/>
    <property type="project" value="UniProtKB-UniRule"/>
</dbReference>
<evidence type="ECO:0000313" key="9">
    <source>
        <dbReference type="EMBL" id="QTL98328.1"/>
    </source>
</evidence>
<dbReference type="EMBL" id="CP046640">
    <property type="protein sequence ID" value="QTL98328.1"/>
    <property type="molecule type" value="Genomic_DNA"/>
</dbReference>
<dbReference type="Pfam" id="PF00521">
    <property type="entry name" value="DNA_topoisoIV"/>
    <property type="match status" value="1"/>
</dbReference>
<dbReference type="SMART" id="SM00434">
    <property type="entry name" value="TOP4c"/>
    <property type="match status" value="1"/>
</dbReference>
<evidence type="ECO:0000256" key="3">
    <source>
        <dbReference type="ARBA" id="ARBA00012895"/>
    </source>
</evidence>
<dbReference type="InterPro" id="IPR013758">
    <property type="entry name" value="Topo_IIA_A/C_ab"/>
</dbReference>
<dbReference type="GO" id="GO:0009330">
    <property type="term" value="C:DNA topoisomerase type II (double strand cut, ATP-hydrolyzing) complex"/>
    <property type="evidence" value="ECO:0007669"/>
    <property type="project" value="TreeGrafter"/>
</dbReference>
<dbReference type="InterPro" id="IPR013760">
    <property type="entry name" value="Topo_IIA-like_dom_sf"/>
</dbReference>
<dbReference type="SUPFAM" id="SSF101904">
    <property type="entry name" value="GyrA/ParC C-terminal domain-like"/>
    <property type="match status" value="1"/>
</dbReference>
<proteinExistence type="inferred from homology"/>
<dbReference type="AlphaFoldDB" id="A0A8A7KF63"/>
<evidence type="ECO:0000256" key="2">
    <source>
        <dbReference type="ARBA" id="ARBA00008263"/>
    </source>
</evidence>
<dbReference type="GO" id="GO:0005524">
    <property type="term" value="F:ATP binding"/>
    <property type="evidence" value="ECO:0007669"/>
    <property type="project" value="InterPro"/>
</dbReference>
<dbReference type="FunFam" id="3.30.1360.40:FF:000002">
    <property type="entry name" value="DNA gyrase subunit A"/>
    <property type="match status" value="1"/>
</dbReference>
<dbReference type="NCBIfam" id="NF004043">
    <property type="entry name" value="PRK05560.1"/>
    <property type="match status" value="1"/>
</dbReference>
<evidence type="ECO:0000256" key="4">
    <source>
        <dbReference type="ARBA" id="ARBA00023029"/>
    </source>
</evidence>
<evidence type="ECO:0000259" key="8">
    <source>
        <dbReference type="PROSITE" id="PS52040"/>
    </source>
</evidence>
<feature type="active site" description="O-(5'-phospho-DNA)-tyrosine intermediate" evidence="7">
    <location>
        <position position="119"/>
    </location>
</feature>
<keyword evidence="4 7" id="KW-0799">Topoisomerase</keyword>
<keyword evidence="6 7" id="KW-0413">Isomerase</keyword>
<gene>
    <name evidence="9" type="primary">gyrA</name>
    <name evidence="9" type="ORF">GM661_10225</name>
</gene>
<dbReference type="Pfam" id="PF03989">
    <property type="entry name" value="DNA_gyraseA_C"/>
    <property type="match status" value="4"/>
</dbReference>
<accession>A0A8A7KF63</accession>
<dbReference type="Gene3D" id="1.10.268.10">
    <property type="entry name" value="Topoisomerase, domain 3"/>
    <property type="match status" value="1"/>
</dbReference>
<dbReference type="Proteomes" id="UP000665020">
    <property type="component" value="Chromosome"/>
</dbReference>
<sequence length="796" mass="90008">MTEKITPIAIEDKMRESYLNYSLSVIASRALPDVRDGLKPVHRRILYAAREISLFYNKPHKKSARVVGEVLGKYHPHGDAAVYAAMVRMAQHFNQRYQLIDGHGNFGSIDGDSAAAMRYTEVRLTELAESILSDINLNTVDFTDNFDGSLQEPVILPSRIPNLLVNGASGIAVGMSTDIPPHNINETIDALLHLLKHPNARLETLMKYLPGPDFPTGAQIMGNNGIIDAYKTGKGKIILRAKTKIEKKGKKTNIIITEIPYQLNKSRLIEEIADLVNSGKIDGISDLRDETDQEGIRVVIELKANTDTELILNRLYKYSSMQTSYRINMLALVGQKPLTMNLRTILQHFIDFRRKVITRRTKHKLEKATMRHHILEGLIKAIDKMDLVISIIRNSQSTSEARKNLINKLKISQEQATAILEMQLQRLVGMETEKLLAEAKDLAVDIKTYQAILNNQDKLDDLLKDELNETKNRFSDKRRTEIIADEKKAQISEEDLIKDKDAIITFSYRQNIKRTNSKEYARTSKKDYITTVLKGSSLDPLLFFTNTGDVYTIPIHNIEEHHGLSTGESIKKYLKIPLKEKIVNIICLNEEIKQQYITITTKNGMVKKTAAKEYFTNYNSIKAINLKKKDEVVDVFISDGNQEIMLATKAGQTIRFNEKSVNDTGRNTMGKIGIKLEKNDSIVSSNLLNDNDFIIAISTSGKAKRTAIKEYKVQKRNGKGLKTCGSKIHQMSAVLSVPQDKYILIVSSDERLFPVTVKDITETQRDGNMFQLIDLNENEEITGAYILPVYNENNPE</sequence>
<evidence type="ECO:0000256" key="6">
    <source>
        <dbReference type="ARBA" id="ARBA00023235"/>
    </source>
</evidence>